<feature type="transmembrane region" description="Helical" evidence="6">
    <location>
        <begin position="211"/>
        <end position="232"/>
    </location>
</feature>
<evidence type="ECO:0000256" key="4">
    <source>
        <dbReference type="ARBA" id="ARBA00022989"/>
    </source>
</evidence>
<feature type="transmembrane region" description="Helical" evidence="6">
    <location>
        <begin position="157"/>
        <end position="177"/>
    </location>
</feature>
<feature type="transmembrane region" description="Helical" evidence="6">
    <location>
        <begin position="183"/>
        <end position="204"/>
    </location>
</feature>
<feature type="transmembrane region" description="Helical" evidence="6">
    <location>
        <begin position="102"/>
        <end position="122"/>
    </location>
</feature>
<keyword evidence="3 6" id="KW-0812">Transmembrane</keyword>
<name>A0A369LJI5_9ACTN</name>
<evidence type="ECO:0000256" key="2">
    <source>
        <dbReference type="ARBA" id="ARBA00022475"/>
    </source>
</evidence>
<dbReference type="EMBL" id="PPTO01000005">
    <property type="protein sequence ID" value="RDB59334.1"/>
    <property type="molecule type" value="Genomic_DNA"/>
</dbReference>
<evidence type="ECO:0000313" key="9">
    <source>
        <dbReference type="Proteomes" id="UP000253975"/>
    </source>
</evidence>
<keyword evidence="2" id="KW-1003">Cell membrane</keyword>
<dbReference type="GO" id="GO:0005886">
    <property type="term" value="C:plasma membrane"/>
    <property type="evidence" value="ECO:0007669"/>
    <property type="project" value="UniProtKB-SubCell"/>
</dbReference>
<accession>A0A369LJI5</accession>
<protein>
    <recommendedName>
        <fullName evidence="7">Phage shock protein PspC N-terminal domain-containing protein</fullName>
    </recommendedName>
</protein>
<sequence>MAATRKIYRSDDTAIAGVCSGVAEGLDMDPAAVRILAALLVLATFGLFTLVYATLWLVLPKHVAISPETLPCDAYAADGSPRPCFSEDDSPCGIGPHGWSRAGMWIGTAALAVITAFSLTIIAPKVEWWQFLPIAVCLTGAALMITPSRSMARLRRFSLGLMLMFCGLTLLAVSVGVVGFGTLLYGISKLWPGLFVVIGLVLIGKAMQDDLFYFAAAACFAVLLAAATFGFAPPAPLEVIEISPSPFTPRGMF</sequence>
<evidence type="ECO:0000259" key="7">
    <source>
        <dbReference type="Pfam" id="PF04024"/>
    </source>
</evidence>
<evidence type="ECO:0000313" key="8">
    <source>
        <dbReference type="EMBL" id="RDB59334.1"/>
    </source>
</evidence>
<evidence type="ECO:0000256" key="1">
    <source>
        <dbReference type="ARBA" id="ARBA00004162"/>
    </source>
</evidence>
<evidence type="ECO:0000256" key="6">
    <source>
        <dbReference type="SAM" id="Phobius"/>
    </source>
</evidence>
<feature type="domain" description="Phage shock protein PspC N-terminal" evidence="7">
    <location>
        <begin position="5"/>
        <end position="61"/>
    </location>
</feature>
<evidence type="ECO:0000256" key="5">
    <source>
        <dbReference type="ARBA" id="ARBA00023136"/>
    </source>
</evidence>
<dbReference type="AlphaFoldDB" id="A0A369LJI5"/>
<gene>
    <name evidence="8" type="ORF">C1881_04150</name>
</gene>
<evidence type="ECO:0000256" key="3">
    <source>
        <dbReference type="ARBA" id="ARBA00022692"/>
    </source>
</evidence>
<dbReference type="PANTHER" id="PTHR33885:SF3">
    <property type="entry name" value="PHAGE SHOCK PROTEIN C"/>
    <property type="match status" value="1"/>
</dbReference>
<organism evidence="8 9">
    <name type="scientific">Slackia isoflavoniconvertens</name>
    <dbReference type="NCBI Taxonomy" id="572010"/>
    <lineage>
        <taxon>Bacteria</taxon>
        <taxon>Bacillati</taxon>
        <taxon>Actinomycetota</taxon>
        <taxon>Coriobacteriia</taxon>
        <taxon>Eggerthellales</taxon>
        <taxon>Eggerthellaceae</taxon>
        <taxon>Slackia</taxon>
    </lineage>
</organism>
<dbReference type="PANTHER" id="PTHR33885">
    <property type="entry name" value="PHAGE SHOCK PROTEIN C"/>
    <property type="match status" value="1"/>
</dbReference>
<dbReference type="Pfam" id="PF04024">
    <property type="entry name" value="PspC"/>
    <property type="match status" value="1"/>
</dbReference>
<keyword evidence="4 6" id="KW-1133">Transmembrane helix</keyword>
<keyword evidence="5 6" id="KW-0472">Membrane</keyword>
<comment type="subcellular location">
    <subcellularLocation>
        <location evidence="1">Cell membrane</location>
        <topology evidence="1">Single-pass membrane protein</topology>
    </subcellularLocation>
</comment>
<proteinExistence type="predicted"/>
<reference evidence="8 9" key="1">
    <citation type="journal article" date="2018" name="Elife">
        <title>Discovery and characterization of a prevalent human gut bacterial enzyme sufficient for the inactivation of a family of plant toxins.</title>
        <authorList>
            <person name="Koppel N."/>
            <person name="Bisanz J.E."/>
            <person name="Pandelia M.E."/>
            <person name="Turnbaugh P.J."/>
            <person name="Balskus E.P."/>
        </authorList>
    </citation>
    <scope>NUCLEOTIDE SEQUENCE [LARGE SCALE GENOMIC DNA]</scope>
    <source>
        <strain evidence="8 9">OB21 GAM31</strain>
    </source>
</reference>
<dbReference type="Proteomes" id="UP000253975">
    <property type="component" value="Unassembled WGS sequence"/>
</dbReference>
<dbReference type="RefSeq" id="WP_114615281.1">
    <property type="nucleotide sequence ID" value="NZ_PPTO01000005.1"/>
</dbReference>
<dbReference type="InterPro" id="IPR007168">
    <property type="entry name" value="Phageshock_PspC_N"/>
</dbReference>
<dbReference type="InterPro" id="IPR052027">
    <property type="entry name" value="PspC"/>
</dbReference>
<comment type="caution">
    <text evidence="8">The sequence shown here is derived from an EMBL/GenBank/DDBJ whole genome shotgun (WGS) entry which is preliminary data.</text>
</comment>
<feature type="transmembrane region" description="Helical" evidence="6">
    <location>
        <begin position="35"/>
        <end position="59"/>
    </location>
</feature>